<dbReference type="InterPro" id="IPR039430">
    <property type="entry name" value="Thymidylate_kin-like_dom"/>
</dbReference>
<evidence type="ECO:0000256" key="8">
    <source>
        <dbReference type="ARBA" id="ARBA00022840"/>
    </source>
</evidence>
<evidence type="ECO:0000256" key="3">
    <source>
        <dbReference type="ARBA" id="ARBA00012980"/>
    </source>
</evidence>
<evidence type="ECO:0000313" key="11">
    <source>
        <dbReference type="Proteomes" id="UP001491310"/>
    </source>
</evidence>
<comment type="similarity">
    <text evidence="2">Belongs to the thymidylate kinase family.</text>
</comment>
<evidence type="ECO:0000259" key="9">
    <source>
        <dbReference type="Pfam" id="PF02223"/>
    </source>
</evidence>
<feature type="domain" description="Thymidylate kinase-like" evidence="9">
    <location>
        <begin position="4"/>
        <end position="168"/>
    </location>
</feature>
<dbReference type="PANTHER" id="PTHR10344:SF1">
    <property type="entry name" value="THYMIDYLATE KINASE"/>
    <property type="match status" value="1"/>
</dbReference>
<evidence type="ECO:0000313" key="10">
    <source>
        <dbReference type="EMBL" id="KAK9917300.1"/>
    </source>
</evidence>
<dbReference type="SUPFAM" id="SSF52540">
    <property type="entry name" value="P-loop containing nucleoside triphosphate hydrolases"/>
    <property type="match status" value="1"/>
</dbReference>
<accession>A0ABR2YZX8</accession>
<evidence type="ECO:0000256" key="2">
    <source>
        <dbReference type="ARBA" id="ARBA00009776"/>
    </source>
</evidence>
<comment type="caution">
    <text evidence="10">The sequence shown here is derived from an EMBL/GenBank/DDBJ whole genome shotgun (WGS) entry which is preliminary data.</text>
</comment>
<evidence type="ECO:0000256" key="4">
    <source>
        <dbReference type="ARBA" id="ARBA00022679"/>
    </source>
</evidence>
<dbReference type="EC" id="2.7.4.9" evidence="3"/>
<evidence type="ECO:0000256" key="1">
    <source>
        <dbReference type="ARBA" id="ARBA00004992"/>
    </source>
</evidence>
<comment type="pathway">
    <text evidence="1">Pyrimidine metabolism; dTTP biosynthesis.</text>
</comment>
<dbReference type="InterPro" id="IPR027417">
    <property type="entry name" value="P-loop_NTPase"/>
</dbReference>
<sequence>MSKSQRLVEYLKSKGVAAELWRFPDRFTAIGRMIDSYLSGKTDADDAAVHLLFSANRWEKREAMLAALHAGQTLVVDRYAYSGAAFTAAKKVPGLDLEWCKAPDKGLPAPDAVIYLAMKPEAAALRGGYGNERYEKEEMQKEVARQFSLLADDTWHTVDAAQSIEDVEIQVRDIADSAVAACSEGPALRLLWEAKNKL</sequence>
<keyword evidence="11" id="KW-1185">Reference proteome</keyword>
<keyword evidence="8" id="KW-0067">ATP-binding</keyword>
<keyword evidence="4" id="KW-0808">Transferase</keyword>
<keyword evidence="7" id="KW-0418">Kinase</keyword>
<reference evidence="10 11" key="1">
    <citation type="journal article" date="2024" name="Nat. Commun.">
        <title>Phylogenomics reveals the evolutionary origins of lichenization in chlorophyte algae.</title>
        <authorList>
            <person name="Puginier C."/>
            <person name="Libourel C."/>
            <person name="Otte J."/>
            <person name="Skaloud P."/>
            <person name="Haon M."/>
            <person name="Grisel S."/>
            <person name="Petersen M."/>
            <person name="Berrin J.G."/>
            <person name="Delaux P.M."/>
            <person name="Dal Grande F."/>
            <person name="Keller J."/>
        </authorList>
    </citation>
    <scope>NUCLEOTIDE SEQUENCE [LARGE SCALE GENOMIC DNA]</scope>
    <source>
        <strain evidence="10 11">SAG 216-7</strain>
    </source>
</reference>
<dbReference type="PROSITE" id="PS01331">
    <property type="entry name" value="THYMIDYLATE_KINASE"/>
    <property type="match status" value="1"/>
</dbReference>
<evidence type="ECO:0000256" key="5">
    <source>
        <dbReference type="ARBA" id="ARBA00022727"/>
    </source>
</evidence>
<evidence type="ECO:0000256" key="7">
    <source>
        <dbReference type="ARBA" id="ARBA00022777"/>
    </source>
</evidence>
<organism evidence="10 11">
    <name type="scientific">Coccomyxa subellipsoidea</name>
    <dbReference type="NCBI Taxonomy" id="248742"/>
    <lineage>
        <taxon>Eukaryota</taxon>
        <taxon>Viridiplantae</taxon>
        <taxon>Chlorophyta</taxon>
        <taxon>core chlorophytes</taxon>
        <taxon>Trebouxiophyceae</taxon>
        <taxon>Trebouxiophyceae incertae sedis</taxon>
        <taxon>Coccomyxaceae</taxon>
        <taxon>Coccomyxa</taxon>
    </lineage>
</organism>
<keyword evidence="6" id="KW-0547">Nucleotide-binding</keyword>
<gene>
    <name evidence="10" type="ORF">WJX75_002930</name>
</gene>
<protein>
    <recommendedName>
        <fullName evidence="3">dTMP kinase</fullName>
        <ecNumber evidence="3">2.7.4.9</ecNumber>
    </recommendedName>
</protein>
<keyword evidence="5" id="KW-0545">Nucleotide biosynthesis</keyword>
<proteinExistence type="inferred from homology"/>
<dbReference type="Pfam" id="PF02223">
    <property type="entry name" value="Thymidylate_kin"/>
    <property type="match status" value="1"/>
</dbReference>
<dbReference type="InterPro" id="IPR018095">
    <property type="entry name" value="Thymidylate_kin_CS"/>
</dbReference>
<dbReference type="Proteomes" id="UP001491310">
    <property type="component" value="Unassembled WGS sequence"/>
</dbReference>
<dbReference type="Gene3D" id="3.40.50.300">
    <property type="entry name" value="P-loop containing nucleotide triphosphate hydrolases"/>
    <property type="match status" value="1"/>
</dbReference>
<dbReference type="EMBL" id="JALJOT010000002">
    <property type="protein sequence ID" value="KAK9917300.1"/>
    <property type="molecule type" value="Genomic_DNA"/>
</dbReference>
<name>A0ABR2YZX8_9CHLO</name>
<evidence type="ECO:0000256" key="6">
    <source>
        <dbReference type="ARBA" id="ARBA00022741"/>
    </source>
</evidence>
<dbReference type="PANTHER" id="PTHR10344">
    <property type="entry name" value="THYMIDYLATE KINASE"/>
    <property type="match status" value="1"/>
</dbReference>